<keyword evidence="3" id="KW-0732">Signal</keyword>
<dbReference type="Pfam" id="PF14541">
    <property type="entry name" value="TAXi_C"/>
    <property type="match status" value="1"/>
</dbReference>
<protein>
    <submittedName>
        <fullName evidence="5">Putative aspartic proteinase nepenthesin I</fullName>
    </submittedName>
</protein>
<dbReference type="InterPro" id="IPR051708">
    <property type="entry name" value="Plant_Aspart_Prot_A1"/>
</dbReference>
<dbReference type="AlphaFoldDB" id="A0A833R9X7"/>
<dbReference type="PANTHER" id="PTHR47967:SF85">
    <property type="entry name" value="OS05G0384300 PROTEIN"/>
    <property type="match status" value="1"/>
</dbReference>
<organism evidence="5 6">
    <name type="scientific">Carex littledalei</name>
    <dbReference type="NCBI Taxonomy" id="544730"/>
    <lineage>
        <taxon>Eukaryota</taxon>
        <taxon>Viridiplantae</taxon>
        <taxon>Streptophyta</taxon>
        <taxon>Embryophyta</taxon>
        <taxon>Tracheophyta</taxon>
        <taxon>Spermatophyta</taxon>
        <taxon>Magnoliopsida</taxon>
        <taxon>Liliopsida</taxon>
        <taxon>Poales</taxon>
        <taxon>Cyperaceae</taxon>
        <taxon>Cyperoideae</taxon>
        <taxon>Cariceae</taxon>
        <taxon>Carex</taxon>
        <taxon>Carex subgen. Euthyceras</taxon>
    </lineage>
</organism>
<proteinExistence type="predicted"/>
<dbReference type="Proteomes" id="UP000623129">
    <property type="component" value="Unassembled WGS sequence"/>
</dbReference>
<name>A0A833R9X7_9POAL</name>
<comment type="caution">
    <text evidence="5">The sequence shown here is derived from an EMBL/GenBank/DDBJ whole genome shotgun (WGS) entry which is preliminary data.</text>
</comment>
<keyword evidence="1" id="KW-0645">Protease</keyword>
<evidence type="ECO:0000313" key="5">
    <source>
        <dbReference type="EMBL" id="KAF3341440.1"/>
    </source>
</evidence>
<dbReference type="Gene3D" id="2.40.70.10">
    <property type="entry name" value="Acid Proteases"/>
    <property type="match status" value="1"/>
</dbReference>
<dbReference type="GO" id="GO:0006508">
    <property type="term" value="P:proteolysis"/>
    <property type="evidence" value="ECO:0007669"/>
    <property type="project" value="UniProtKB-KW"/>
</dbReference>
<dbReference type="GO" id="GO:0008233">
    <property type="term" value="F:peptidase activity"/>
    <property type="evidence" value="ECO:0007669"/>
    <property type="project" value="UniProtKB-KW"/>
</dbReference>
<evidence type="ECO:0000256" key="1">
    <source>
        <dbReference type="ARBA" id="ARBA00022670"/>
    </source>
</evidence>
<gene>
    <name evidence="5" type="ORF">FCM35_KLT00078</name>
</gene>
<evidence type="ECO:0000256" key="3">
    <source>
        <dbReference type="SAM" id="SignalP"/>
    </source>
</evidence>
<evidence type="ECO:0000256" key="2">
    <source>
        <dbReference type="ARBA" id="ARBA00022801"/>
    </source>
</evidence>
<reference evidence="5" key="1">
    <citation type="submission" date="2020-01" db="EMBL/GenBank/DDBJ databases">
        <title>Genome sequence of Kobresia littledalei, the first chromosome-level genome in the family Cyperaceae.</title>
        <authorList>
            <person name="Qu G."/>
        </authorList>
    </citation>
    <scope>NUCLEOTIDE SEQUENCE</scope>
    <source>
        <strain evidence="5">C.B.Clarke</strain>
        <tissue evidence="5">Leaf</tissue>
    </source>
</reference>
<dbReference type="OrthoDB" id="10618231at2759"/>
<dbReference type="InterPro" id="IPR033121">
    <property type="entry name" value="PEPTIDASE_A1"/>
</dbReference>
<dbReference type="InterPro" id="IPR021109">
    <property type="entry name" value="Peptidase_aspartic_dom_sf"/>
</dbReference>
<dbReference type="SUPFAM" id="SSF50630">
    <property type="entry name" value="Acid proteases"/>
    <property type="match status" value="1"/>
</dbReference>
<keyword evidence="6" id="KW-1185">Reference proteome</keyword>
<accession>A0A833R9X7</accession>
<dbReference type="InterPro" id="IPR032799">
    <property type="entry name" value="TAXi_C"/>
</dbReference>
<dbReference type="EMBL" id="SWLB01000001">
    <property type="protein sequence ID" value="KAF3341440.1"/>
    <property type="molecule type" value="Genomic_DNA"/>
</dbReference>
<sequence>MATARLVPVLVFLSFCPTLSGRIPGGSIGMITPRAISFLKGVNSGMKWYDRSKKVEDLFQNLGVVTSPNSEKALSVDDIDEGMFAFEFGVGVPPQQVTGLLSISSLLTWISGYQPSRNVSCCAFTKDNDICCAECGATCQSYQGYYLVSDRFTFSNIGYLDSYFEGSPMGNNSAGPIGIISFSLSSYSVVSNLRTKQFSYFFSFNSTKNSSILLGDSVSSIPRTGLQAAQLIGYPNYYTHLYFVNLAQISFGNKYVAIYPETDFANGVILDTIIPVTLLAEPAYKKLKSEIMAQIGQPVANPSNSFDMCYRKSTHWPNLTLSFSGPSGYSGYAKMVLRKENYVVTDDDAGLECVAIFPTSKQGFSVIGSMAQLDRQMIFDVEQSTLYFDQYPDISSDTKLAIQLNLVVVYFTLLLLCW</sequence>
<keyword evidence="2" id="KW-0378">Hydrolase</keyword>
<feature type="signal peptide" evidence="3">
    <location>
        <begin position="1"/>
        <end position="21"/>
    </location>
</feature>
<dbReference type="PROSITE" id="PS51767">
    <property type="entry name" value="PEPTIDASE_A1"/>
    <property type="match status" value="1"/>
</dbReference>
<evidence type="ECO:0000259" key="4">
    <source>
        <dbReference type="PROSITE" id="PS51767"/>
    </source>
</evidence>
<feature type="domain" description="Peptidase A1" evidence="4">
    <location>
        <begin position="84"/>
        <end position="389"/>
    </location>
</feature>
<feature type="chain" id="PRO_5032344757" evidence="3">
    <location>
        <begin position="22"/>
        <end position="418"/>
    </location>
</feature>
<dbReference type="PANTHER" id="PTHR47967">
    <property type="entry name" value="OS07G0603500 PROTEIN-RELATED"/>
    <property type="match status" value="1"/>
</dbReference>
<dbReference type="GO" id="GO:0005576">
    <property type="term" value="C:extracellular region"/>
    <property type="evidence" value="ECO:0007669"/>
    <property type="project" value="TreeGrafter"/>
</dbReference>
<evidence type="ECO:0000313" key="6">
    <source>
        <dbReference type="Proteomes" id="UP000623129"/>
    </source>
</evidence>